<proteinExistence type="predicted"/>
<organism evidence="2">
    <name type="scientific">Fusarium oxysporum (strain Fo5176)</name>
    <name type="common">Fusarium vascular wilt</name>
    <dbReference type="NCBI Taxonomy" id="660025"/>
    <lineage>
        <taxon>Eukaryota</taxon>
        <taxon>Fungi</taxon>
        <taxon>Dikarya</taxon>
        <taxon>Ascomycota</taxon>
        <taxon>Pezizomycotina</taxon>
        <taxon>Sordariomycetes</taxon>
        <taxon>Hypocreomycetidae</taxon>
        <taxon>Hypocreales</taxon>
        <taxon>Nectriaceae</taxon>
        <taxon>Fusarium</taxon>
        <taxon>Fusarium oxysporum species complex</taxon>
    </lineage>
</organism>
<protein>
    <submittedName>
        <fullName evidence="2">Uncharacterized protein</fullName>
    </submittedName>
</protein>
<reference evidence="2" key="1">
    <citation type="journal article" date="2012" name="Mol. Plant Microbe Interact.">
        <title>A highly conserved effector in Fusarium oxysporum is required for full virulence on Arabidopsis.</title>
        <authorList>
            <person name="Thatcher L.F."/>
            <person name="Gardiner D.M."/>
            <person name="Kazan K."/>
            <person name="Manners J."/>
        </authorList>
    </citation>
    <scope>NUCLEOTIDE SEQUENCE [LARGE SCALE GENOMIC DNA]</scope>
    <source>
        <strain evidence="2">Fo5176</strain>
    </source>
</reference>
<dbReference type="EMBL" id="AFQF01003005">
    <property type="protein sequence ID" value="EGU77364.1"/>
    <property type="molecule type" value="Genomic_DNA"/>
</dbReference>
<sequence>MPNYRANTSIARPIMSNIRLNQTAYLVRAFGKGRRDHNSKKASSYNGQQQREEEEEAECRRHAQCDTGATEAKLARLPDL</sequence>
<feature type="compositionally biased region" description="Basic residues" evidence="1">
    <location>
        <begin position="31"/>
        <end position="40"/>
    </location>
</feature>
<comment type="caution">
    <text evidence="2">The sequence shown here is derived from an EMBL/GenBank/DDBJ whole genome shotgun (WGS) entry which is preliminary data.</text>
</comment>
<accession>F9G0E5</accession>
<dbReference type="AlphaFoldDB" id="F9G0E5"/>
<evidence type="ECO:0000313" key="2">
    <source>
        <dbReference type="EMBL" id="EGU77364.1"/>
    </source>
</evidence>
<evidence type="ECO:0000256" key="1">
    <source>
        <dbReference type="SAM" id="MobiDB-lite"/>
    </source>
</evidence>
<name>F9G0E5_FUSOF</name>
<gene>
    <name evidence="2" type="ORF">FOXB_12127</name>
</gene>
<feature type="region of interest" description="Disordered" evidence="1">
    <location>
        <begin position="31"/>
        <end position="80"/>
    </location>
</feature>